<gene>
    <name evidence="10" type="ORF">RFI_24828</name>
</gene>
<dbReference type="PROSITE" id="PS00108">
    <property type="entry name" value="PROTEIN_KINASE_ST"/>
    <property type="match status" value="1"/>
</dbReference>
<accession>X6MFT9</accession>
<dbReference type="SMART" id="SM00220">
    <property type="entry name" value="S_TKc"/>
    <property type="match status" value="1"/>
</dbReference>
<dbReference type="PANTHER" id="PTHR22983">
    <property type="entry name" value="PROTEIN KINASE RELATED"/>
    <property type="match status" value="1"/>
</dbReference>
<protein>
    <recommendedName>
        <fullName evidence="1">non-specific serine/threonine protein kinase</fullName>
        <ecNumber evidence="1">2.7.11.1</ecNumber>
    </recommendedName>
</protein>
<evidence type="ECO:0000256" key="8">
    <source>
        <dbReference type="ARBA" id="ARBA00048679"/>
    </source>
</evidence>
<dbReference type="GO" id="GO:0005737">
    <property type="term" value="C:cytoplasm"/>
    <property type="evidence" value="ECO:0007669"/>
    <property type="project" value="TreeGrafter"/>
</dbReference>
<dbReference type="PANTHER" id="PTHR22983:SF6">
    <property type="entry name" value="SERINE_THREONINE-PROTEIN KINASE 36"/>
    <property type="match status" value="1"/>
</dbReference>
<comment type="caution">
    <text evidence="10">The sequence shown here is derived from an EMBL/GenBank/DDBJ whole genome shotgun (WGS) entry which is preliminary data.</text>
</comment>
<keyword evidence="5" id="KW-0418">Kinase</keyword>
<organism evidence="10 11">
    <name type="scientific">Reticulomyxa filosa</name>
    <dbReference type="NCBI Taxonomy" id="46433"/>
    <lineage>
        <taxon>Eukaryota</taxon>
        <taxon>Sar</taxon>
        <taxon>Rhizaria</taxon>
        <taxon>Retaria</taxon>
        <taxon>Foraminifera</taxon>
        <taxon>Monothalamids</taxon>
        <taxon>Reticulomyxidae</taxon>
        <taxon>Reticulomyxa</taxon>
    </lineage>
</organism>
<dbReference type="SUPFAM" id="SSF56112">
    <property type="entry name" value="Protein kinase-like (PK-like)"/>
    <property type="match status" value="1"/>
</dbReference>
<feature type="non-terminal residue" evidence="10">
    <location>
        <position position="266"/>
    </location>
</feature>
<dbReference type="InterPro" id="IPR011009">
    <property type="entry name" value="Kinase-like_dom_sf"/>
</dbReference>
<name>X6MFT9_RETFI</name>
<dbReference type="Pfam" id="PF00069">
    <property type="entry name" value="Pkinase"/>
    <property type="match status" value="1"/>
</dbReference>
<evidence type="ECO:0000313" key="10">
    <source>
        <dbReference type="EMBL" id="ETO12546.1"/>
    </source>
</evidence>
<dbReference type="InterPro" id="IPR000719">
    <property type="entry name" value="Prot_kinase_dom"/>
</dbReference>
<keyword evidence="11" id="KW-1185">Reference proteome</keyword>
<dbReference type="InterPro" id="IPR008271">
    <property type="entry name" value="Ser/Thr_kinase_AS"/>
</dbReference>
<proteinExistence type="predicted"/>
<evidence type="ECO:0000256" key="2">
    <source>
        <dbReference type="ARBA" id="ARBA00022527"/>
    </source>
</evidence>
<keyword evidence="2" id="KW-0723">Serine/threonine-protein kinase</keyword>
<keyword evidence="4" id="KW-0547">Nucleotide-binding</keyword>
<evidence type="ECO:0000256" key="3">
    <source>
        <dbReference type="ARBA" id="ARBA00022679"/>
    </source>
</evidence>
<dbReference type="OrthoDB" id="266718at2759"/>
<dbReference type="Gene3D" id="3.30.200.20">
    <property type="entry name" value="Phosphorylase Kinase, domain 1"/>
    <property type="match status" value="1"/>
</dbReference>
<evidence type="ECO:0000256" key="4">
    <source>
        <dbReference type="ARBA" id="ARBA00022741"/>
    </source>
</evidence>
<comment type="catalytic activity">
    <reaction evidence="8">
        <text>L-seryl-[protein] + ATP = O-phospho-L-seryl-[protein] + ADP + H(+)</text>
        <dbReference type="Rhea" id="RHEA:17989"/>
        <dbReference type="Rhea" id="RHEA-COMP:9863"/>
        <dbReference type="Rhea" id="RHEA-COMP:11604"/>
        <dbReference type="ChEBI" id="CHEBI:15378"/>
        <dbReference type="ChEBI" id="CHEBI:29999"/>
        <dbReference type="ChEBI" id="CHEBI:30616"/>
        <dbReference type="ChEBI" id="CHEBI:83421"/>
        <dbReference type="ChEBI" id="CHEBI:456216"/>
        <dbReference type="EC" id="2.7.11.1"/>
    </reaction>
</comment>
<keyword evidence="6" id="KW-0067">ATP-binding</keyword>
<dbReference type="Gene3D" id="1.10.510.10">
    <property type="entry name" value="Transferase(Phosphotransferase) domain 1"/>
    <property type="match status" value="1"/>
</dbReference>
<dbReference type="GO" id="GO:0004674">
    <property type="term" value="F:protein serine/threonine kinase activity"/>
    <property type="evidence" value="ECO:0007669"/>
    <property type="project" value="UniProtKB-KW"/>
</dbReference>
<dbReference type="EC" id="2.7.11.1" evidence="1"/>
<dbReference type="EMBL" id="ASPP01021304">
    <property type="protein sequence ID" value="ETO12546.1"/>
    <property type="molecule type" value="Genomic_DNA"/>
</dbReference>
<evidence type="ECO:0000313" key="11">
    <source>
        <dbReference type="Proteomes" id="UP000023152"/>
    </source>
</evidence>
<reference evidence="10 11" key="1">
    <citation type="journal article" date="2013" name="Curr. Biol.">
        <title>The Genome of the Foraminiferan Reticulomyxa filosa.</title>
        <authorList>
            <person name="Glockner G."/>
            <person name="Hulsmann N."/>
            <person name="Schleicher M."/>
            <person name="Noegel A.A."/>
            <person name="Eichinger L."/>
            <person name="Gallinger C."/>
            <person name="Pawlowski J."/>
            <person name="Sierra R."/>
            <person name="Euteneuer U."/>
            <person name="Pillet L."/>
            <person name="Moustafa A."/>
            <person name="Platzer M."/>
            <person name="Groth M."/>
            <person name="Szafranski K."/>
            <person name="Schliwa M."/>
        </authorList>
    </citation>
    <scope>NUCLEOTIDE SEQUENCE [LARGE SCALE GENOMIC DNA]</scope>
</reference>
<evidence type="ECO:0000256" key="1">
    <source>
        <dbReference type="ARBA" id="ARBA00012513"/>
    </source>
</evidence>
<evidence type="ECO:0000256" key="7">
    <source>
        <dbReference type="ARBA" id="ARBA00047899"/>
    </source>
</evidence>
<dbReference type="Proteomes" id="UP000023152">
    <property type="component" value="Unassembled WGS sequence"/>
</dbReference>
<sequence length="266" mass="30936">MEWNRYSWLKRIGEGSFGVVYKVQLCEKRKGVRKSEAQNKNQKYNKQKAFDWQLKQIVAIKGISKLNKTENDLENLKHEMDILKSLSHPNIVRLYDTFDLGSHICVVTEYADKNKIGVFVYKTRSIKTKRSKKKKKRKHFCEYNGELFQVLSHRKKGLVEDEVRCIAQQLVDALYFLHSHSVIHRDIKPQNILLCGDNCVKLCDFGFAKTLPSESTVLTSIKGTPLYMAPELVQGKPYDGKKADLWTFCKDFWKKILAKELIGLIF</sequence>
<keyword evidence="3" id="KW-0808">Transferase</keyword>
<dbReference type="AlphaFoldDB" id="X6MFT9"/>
<dbReference type="GO" id="GO:0005524">
    <property type="term" value="F:ATP binding"/>
    <property type="evidence" value="ECO:0007669"/>
    <property type="project" value="UniProtKB-KW"/>
</dbReference>
<evidence type="ECO:0000256" key="6">
    <source>
        <dbReference type="ARBA" id="ARBA00022840"/>
    </source>
</evidence>
<evidence type="ECO:0000256" key="5">
    <source>
        <dbReference type="ARBA" id="ARBA00022777"/>
    </source>
</evidence>
<dbReference type="OMA" id="ILASCKH"/>
<feature type="domain" description="Protein kinase" evidence="9">
    <location>
        <begin position="6"/>
        <end position="266"/>
    </location>
</feature>
<comment type="catalytic activity">
    <reaction evidence="7">
        <text>L-threonyl-[protein] + ATP = O-phospho-L-threonyl-[protein] + ADP + H(+)</text>
        <dbReference type="Rhea" id="RHEA:46608"/>
        <dbReference type="Rhea" id="RHEA-COMP:11060"/>
        <dbReference type="Rhea" id="RHEA-COMP:11605"/>
        <dbReference type="ChEBI" id="CHEBI:15378"/>
        <dbReference type="ChEBI" id="CHEBI:30013"/>
        <dbReference type="ChEBI" id="CHEBI:30616"/>
        <dbReference type="ChEBI" id="CHEBI:61977"/>
        <dbReference type="ChEBI" id="CHEBI:456216"/>
        <dbReference type="EC" id="2.7.11.1"/>
    </reaction>
</comment>
<dbReference type="PROSITE" id="PS50011">
    <property type="entry name" value="PROTEIN_KINASE_DOM"/>
    <property type="match status" value="1"/>
</dbReference>
<evidence type="ECO:0000259" key="9">
    <source>
        <dbReference type="PROSITE" id="PS50011"/>
    </source>
</evidence>